<feature type="transmembrane region" description="Helical" evidence="1">
    <location>
        <begin position="40"/>
        <end position="61"/>
    </location>
</feature>
<reference evidence="2 3" key="1">
    <citation type="journal article" date="2016" name="Nat. Commun.">
        <title>Thousands of microbial genomes shed light on interconnected biogeochemical processes in an aquifer system.</title>
        <authorList>
            <person name="Anantharaman K."/>
            <person name="Brown C.T."/>
            <person name="Hug L.A."/>
            <person name="Sharon I."/>
            <person name="Castelle C.J."/>
            <person name="Probst A.J."/>
            <person name="Thomas B.C."/>
            <person name="Singh A."/>
            <person name="Wilkins M.J."/>
            <person name="Karaoz U."/>
            <person name="Brodie E.L."/>
            <person name="Williams K.H."/>
            <person name="Hubbard S.S."/>
            <person name="Banfield J.F."/>
        </authorList>
    </citation>
    <scope>NUCLEOTIDE SEQUENCE [LARGE SCALE GENOMIC DNA]</scope>
</reference>
<comment type="caution">
    <text evidence="2">The sequence shown here is derived from an EMBL/GenBank/DDBJ whole genome shotgun (WGS) entry which is preliminary data.</text>
</comment>
<organism evidence="2 3">
    <name type="scientific">Candidatus Abawacabacteria bacterium RBG_16_42_10</name>
    <dbReference type="NCBI Taxonomy" id="1817814"/>
    <lineage>
        <taxon>Bacteria</taxon>
        <taxon>Candidatus Abawacaibacteriota</taxon>
    </lineage>
</organism>
<gene>
    <name evidence="2" type="ORF">A2V81_00755</name>
</gene>
<keyword evidence="1" id="KW-0812">Transmembrane</keyword>
<accession>A0A1F4XI76</accession>
<keyword evidence="1" id="KW-1133">Transmembrane helix</keyword>
<dbReference type="AlphaFoldDB" id="A0A1F4XI76"/>
<evidence type="ECO:0000313" key="2">
    <source>
        <dbReference type="EMBL" id="OGC81326.1"/>
    </source>
</evidence>
<evidence type="ECO:0000313" key="3">
    <source>
        <dbReference type="Proteomes" id="UP000177614"/>
    </source>
</evidence>
<keyword evidence="1" id="KW-0472">Membrane</keyword>
<protein>
    <submittedName>
        <fullName evidence="2">Uncharacterized protein</fullName>
    </submittedName>
</protein>
<dbReference type="Proteomes" id="UP000177614">
    <property type="component" value="Unassembled WGS sequence"/>
</dbReference>
<evidence type="ECO:0000256" key="1">
    <source>
        <dbReference type="SAM" id="Phobius"/>
    </source>
</evidence>
<proteinExistence type="predicted"/>
<sequence length="287" mass="32114">MDEQLQNIMPPEQQAPELPPLEAEELPDSRASEVIFSAPWFKIAVGAVIVFLLAWGGIAFFNRIFQKSEVNVNEVQNVGTINRSIANNQAEKARNILGKQNYNTVLQPQFSLQTLNTITASDPKVALLQALTILDNTVEFDVLVYLSSSRDRDAALKIYENKLISGLDNVNRLLETMNKRDESLTQEIITLTTENEQILPDLNRSLIENPTNPQVVSTYAQYVRLLQSEAQLGVEQQLVREVIAQVNPVLDKANKRLQNITLNKSALLANIQIVNTKDQGLNLVNNP</sequence>
<dbReference type="EMBL" id="MEWR01000028">
    <property type="protein sequence ID" value="OGC81326.1"/>
    <property type="molecule type" value="Genomic_DNA"/>
</dbReference>
<name>A0A1F4XI76_9BACT</name>